<protein>
    <submittedName>
        <fullName evidence="5">Ureidoglycolate lyase</fullName>
    </submittedName>
</protein>
<evidence type="ECO:0000313" key="6">
    <source>
        <dbReference type="Proteomes" id="UP001058290"/>
    </source>
</evidence>
<dbReference type="PANTHER" id="PTHR21221">
    <property type="entry name" value="UREIDOGLYCOLATE HYDROLASE"/>
    <property type="match status" value="1"/>
</dbReference>
<evidence type="ECO:0000313" key="5">
    <source>
        <dbReference type="EMBL" id="UXC17359.1"/>
    </source>
</evidence>
<dbReference type="InterPro" id="IPR024060">
    <property type="entry name" value="Ureidoglycolate_lyase_dom_sf"/>
</dbReference>
<organism evidence="5 6">
    <name type="scientific">Comamonas squillarum</name>
    <dbReference type="NCBI Taxonomy" id="2977320"/>
    <lineage>
        <taxon>Bacteria</taxon>
        <taxon>Pseudomonadati</taxon>
        <taxon>Pseudomonadota</taxon>
        <taxon>Betaproteobacteria</taxon>
        <taxon>Burkholderiales</taxon>
        <taxon>Comamonadaceae</taxon>
        <taxon>Comamonas</taxon>
    </lineage>
</organism>
<dbReference type="Proteomes" id="UP001058290">
    <property type="component" value="Chromosome"/>
</dbReference>
<reference evidence="5" key="1">
    <citation type="submission" date="2022-09" db="EMBL/GenBank/DDBJ databases">
        <title>Bacterial diversity in gut of crayfish and pufferfish.</title>
        <authorList>
            <person name="Huang Y."/>
        </authorList>
    </citation>
    <scope>NUCLEOTIDE SEQUENCE</scope>
    <source>
        <strain evidence="5">PR12</strain>
    </source>
</reference>
<dbReference type="EMBL" id="CP104377">
    <property type="protein sequence ID" value="UXC17359.1"/>
    <property type="molecule type" value="Genomic_DNA"/>
</dbReference>
<dbReference type="Pfam" id="PF04115">
    <property type="entry name" value="Ureidogly_lyase"/>
    <property type="match status" value="1"/>
</dbReference>
<sequence>MTTSNTHPAALVLEARPLTAHNFSAFGTVIGLADPSLPSQSINQGNALRYDLLPDLQLTAQGGWPMLALFRAQARQFPLAVTEVECHALGSQSFVPLGTQRFVVVVAAAGPAPKADDMQAFVTDGRQGIVLAPGTWHHALLAVEGGDFAVIERRADALDCRCEAISAPLQVRLPADLA</sequence>
<evidence type="ECO:0000256" key="2">
    <source>
        <dbReference type="ARBA" id="ARBA00022631"/>
    </source>
</evidence>
<dbReference type="InterPro" id="IPR007247">
    <property type="entry name" value="Ureidogly_lyase"/>
</dbReference>
<dbReference type="PANTHER" id="PTHR21221:SF1">
    <property type="entry name" value="UREIDOGLYCOLATE LYASE"/>
    <property type="match status" value="1"/>
</dbReference>
<keyword evidence="3 5" id="KW-0456">Lyase</keyword>
<dbReference type="SUPFAM" id="SSF51182">
    <property type="entry name" value="RmlC-like cupins"/>
    <property type="match status" value="1"/>
</dbReference>
<dbReference type="GO" id="GO:0016829">
    <property type="term" value="F:lyase activity"/>
    <property type="evidence" value="ECO:0007669"/>
    <property type="project" value="UniProtKB-KW"/>
</dbReference>
<dbReference type="CDD" id="cd20298">
    <property type="entry name" value="cupin_UAH"/>
    <property type="match status" value="1"/>
</dbReference>
<gene>
    <name evidence="5" type="ORF">N4T19_16825</name>
</gene>
<keyword evidence="6" id="KW-1185">Reference proteome</keyword>
<comment type="catalytic activity">
    <reaction evidence="4">
        <text>(S)-ureidoglycolate = urea + glyoxylate</text>
        <dbReference type="Rhea" id="RHEA:11304"/>
        <dbReference type="ChEBI" id="CHEBI:16199"/>
        <dbReference type="ChEBI" id="CHEBI:36655"/>
        <dbReference type="ChEBI" id="CHEBI:57296"/>
        <dbReference type="EC" id="4.3.2.3"/>
    </reaction>
</comment>
<accession>A0ABY5ZUL2</accession>
<name>A0ABY5ZUL2_9BURK</name>
<dbReference type="RefSeq" id="WP_116925400.1">
    <property type="nucleotide sequence ID" value="NZ_CP104377.1"/>
</dbReference>
<dbReference type="InterPro" id="IPR047233">
    <property type="entry name" value="UAH_cupin"/>
</dbReference>
<keyword evidence="2" id="KW-0659">Purine metabolism</keyword>
<dbReference type="Gene3D" id="2.60.120.480">
    <property type="entry name" value="Ureidoglycolate hydrolase"/>
    <property type="match status" value="1"/>
</dbReference>
<dbReference type="InterPro" id="IPR011051">
    <property type="entry name" value="RmlC_Cupin_sf"/>
</dbReference>
<dbReference type="PIRSF" id="PIRSF017306">
    <property type="entry name" value="Ureidogly_hydro"/>
    <property type="match status" value="1"/>
</dbReference>
<evidence type="ECO:0000256" key="4">
    <source>
        <dbReference type="ARBA" id="ARBA00047684"/>
    </source>
</evidence>
<comment type="subunit">
    <text evidence="1">Homodimer.</text>
</comment>
<proteinExistence type="predicted"/>
<evidence type="ECO:0000256" key="1">
    <source>
        <dbReference type="ARBA" id="ARBA00011738"/>
    </source>
</evidence>
<evidence type="ECO:0000256" key="3">
    <source>
        <dbReference type="ARBA" id="ARBA00023239"/>
    </source>
</evidence>